<keyword evidence="10" id="KW-0732">Signal</keyword>
<dbReference type="InterPro" id="IPR008969">
    <property type="entry name" value="CarboxyPept-like_regulatory"/>
</dbReference>
<evidence type="ECO:0000256" key="2">
    <source>
        <dbReference type="ARBA" id="ARBA00022448"/>
    </source>
</evidence>
<dbReference type="InterPro" id="IPR023996">
    <property type="entry name" value="TonB-dep_OMP_SusC/RagA"/>
</dbReference>
<feature type="domain" description="TonB-dependent receptor plug" evidence="12">
    <location>
        <begin position="114"/>
        <end position="229"/>
    </location>
</feature>
<dbReference type="InterPro" id="IPR037066">
    <property type="entry name" value="Plug_dom_sf"/>
</dbReference>
<name>A0ABV9P256_9FLAO</name>
<evidence type="ECO:0000256" key="1">
    <source>
        <dbReference type="ARBA" id="ARBA00004571"/>
    </source>
</evidence>
<evidence type="ECO:0000256" key="5">
    <source>
        <dbReference type="ARBA" id="ARBA00023077"/>
    </source>
</evidence>
<gene>
    <name evidence="13" type="ORF">ACFO3U_01985</name>
</gene>
<evidence type="ECO:0000256" key="10">
    <source>
        <dbReference type="SAM" id="SignalP"/>
    </source>
</evidence>
<dbReference type="InterPro" id="IPR000531">
    <property type="entry name" value="Beta-barrel_TonB"/>
</dbReference>
<dbReference type="InterPro" id="IPR036942">
    <property type="entry name" value="Beta-barrel_TonB_sf"/>
</dbReference>
<dbReference type="SUPFAM" id="SSF56935">
    <property type="entry name" value="Porins"/>
    <property type="match status" value="1"/>
</dbReference>
<feature type="domain" description="TonB-dependent receptor-like beta-barrel" evidence="11">
    <location>
        <begin position="405"/>
        <end position="904"/>
    </location>
</feature>
<keyword evidence="2 8" id="KW-0813">Transport</keyword>
<accession>A0ABV9P256</accession>
<sequence length="1024" mass="113322">MKTIQKKLLFILFILPLSLLAQSSLKGTVLDNLGQTLPGVNVLVKGTQNGVATDFDGNFTINNLKKGDVLVFTYVGFTTKELVYDNQTELSVTLTEDAQQLSDIILIGYGSTTKKDATGSLISVTAKDFNKGSIVSADQLLTGKASGVRITNNGGQPDSAPNIRIRGGSSISANNNPLIVIDGIAIDNTNPAGVSNPLSLINPNDIESFTILKDASATAIYGSRASNGVIIITTKKGTSGTPEFNYSSSVGVGKIGKTINVMDGNEFSQFIRQYHPTLSNKLGVDSGIVDDPNTEIDESRKIYNTDWQDAIYRTSIVSDNNFSARANLFKKIPFRASVGYTKNEGLLKTNDYERYNASIKLTPKFFNEHLKVDVNAKGISSKKNAVDEGGAIGGAINMDPTKPIYDNSLNNRFGGYYQNTALVDNRYIIDGQSNPLALLEQRNRPEEAQRFLGNIEFDYKMHSLPELRAVLNLGVDATKSKIREDYTNNAVQTYKFIDGNNDPNTNFVFNPGTNYAELQTRTNTTLEGYLQYTKNLNGIISKFDVQGGYSYQNFKNDGVKDLYQYNQTTGIRELVINENNPTNRYYNLLNLQSFFGRANIDFANRYLVTLSLRADGSSLYSKENRWGYFPAAALAWKIKDESFIKNIKIINDLKLRLSYGETGQQDITGLAGFYPSTPLFEVGNNNSQYLPGVNLYSPKAFNPDLTWEKTSTANLGIDFDFFKNSIVSGSFDIFQRKTNDLLAKVPLPPGQGLSDSFVKNVGSTESKGFELNLNSNVIDNDNFKFSINSNIAYAYAKVSDLQGISQIPTGDSGLPIQTNIQLARHAVGYQPRSAWVFEQLYNSNGQPIVGSYVDRNGDNKITNEDRYYKALTPNWTYGFGLSFNYKNWDLSSNFRGQLGGQVYNSAKVALGWIDKAKPINTSSLSNVLNFYEGAADPNFVNIQGNIPLSDYYLEDATFLRCENIVLGYVFNNFSKNASLRIYGALNNAFILTKYSGQDPENFNGIDSNFYPRPKVYTLGVNLNF</sequence>
<dbReference type="Pfam" id="PF13715">
    <property type="entry name" value="CarbopepD_reg_2"/>
    <property type="match status" value="1"/>
</dbReference>
<keyword evidence="6 8" id="KW-0472">Membrane</keyword>
<dbReference type="EMBL" id="JBHSGW010000001">
    <property type="protein sequence ID" value="MFC4738755.1"/>
    <property type="molecule type" value="Genomic_DNA"/>
</dbReference>
<dbReference type="InterPro" id="IPR023997">
    <property type="entry name" value="TonB-dep_OMP_SusC/RagA_CS"/>
</dbReference>
<organism evidence="13 14">
    <name type="scientific">Flavobacterium ponti</name>
    <dbReference type="NCBI Taxonomy" id="665133"/>
    <lineage>
        <taxon>Bacteria</taxon>
        <taxon>Pseudomonadati</taxon>
        <taxon>Bacteroidota</taxon>
        <taxon>Flavobacteriia</taxon>
        <taxon>Flavobacteriales</taxon>
        <taxon>Flavobacteriaceae</taxon>
        <taxon>Flavobacterium</taxon>
    </lineage>
</organism>
<dbReference type="SUPFAM" id="SSF49464">
    <property type="entry name" value="Carboxypeptidase regulatory domain-like"/>
    <property type="match status" value="1"/>
</dbReference>
<comment type="similarity">
    <text evidence="8 9">Belongs to the TonB-dependent receptor family.</text>
</comment>
<dbReference type="PROSITE" id="PS52016">
    <property type="entry name" value="TONB_DEPENDENT_REC_3"/>
    <property type="match status" value="1"/>
</dbReference>
<dbReference type="Gene3D" id="2.60.40.1120">
    <property type="entry name" value="Carboxypeptidase-like, regulatory domain"/>
    <property type="match status" value="1"/>
</dbReference>
<dbReference type="Proteomes" id="UP001595885">
    <property type="component" value="Unassembled WGS sequence"/>
</dbReference>
<comment type="caution">
    <text evidence="13">The sequence shown here is derived from an EMBL/GenBank/DDBJ whole genome shotgun (WGS) entry which is preliminary data.</text>
</comment>
<protein>
    <submittedName>
        <fullName evidence="13">SusC/RagA family TonB-linked outer membrane protein</fullName>
    </submittedName>
</protein>
<evidence type="ECO:0000259" key="11">
    <source>
        <dbReference type="Pfam" id="PF00593"/>
    </source>
</evidence>
<keyword evidence="4 8" id="KW-0812">Transmembrane</keyword>
<evidence type="ECO:0000256" key="7">
    <source>
        <dbReference type="ARBA" id="ARBA00023237"/>
    </source>
</evidence>
<dbReference type="InterPro" id="IPR039426">
    <property type="entry name" value="TonB-dep_rcpt-like"/>
</dbReference>
<feature type="chain" id="PRO_5045141833" evidence="10">
    <location>
        <begin position="22"/>
        <end position="1024"/>
    </location>
</feature>
<comment type="subcellular location">
    <subcellularLocation>
        <location evidence="1 8">Cell outer membrane</location>
        <topology evidence="1 8">Multi-pass membrane protein</topology>
    </subcellularLocation>
</comment>
<keyword evidence="5 9" id="KW-0798">TonB box</keyword>
<feature type="signal peptide" evidence="10">
    <location>
        <begin position="1"/>
        <end position="21"/>
    </location>
</feature>
<evidence type="ECO:0000256" key="3">
    <source>
        <dbReference type="ARBA" id="ARBA00022452"/>
    </source>
</evidence>
<dbReference type="NCBIfam" id="TIGR04056">
    <property type="entry name" value="OMP_RagA_SusC"/>
    <property type="match status" value="1"/>
</dbReference>
<evidence type="ECO:0000313" key="14">
    <source>
        <dbReference type="Proteomes" id="UP001595885"/>
    </source>
</evidence>
<dbReference type="Gene3D" id="2.40.170.20">
    <property type="entry name" value="TonB-dependent receptor, beta-barrel domain"/>
    <property type="match status" value="1"/>
</dbReference>
<reference evidence="14" key="1">
    <citation type="journal article" date="2019" name="Int. J. Syst. Evol. Microbiol.">
        <title>The Global Catalogue of Microorganisms (GCM) 10K type strain sequencing project: providing services to taxonomists for standard genome sequencing and annotation.</title>
        <authorList>
            <consortium name="The Broad Institute Genomics Platform"/>
            <consortium name="The Broad Institute Genome Sequencing Center for Infectious Disease"/>
            <person name="Wu L."/>
            <person name="Ma J."/>
        </authorList>
    </citation>
    <scope>NUCLEOTIDE SEQUENCE [LARGE SCALE GENOMIC DNA]</scope>
    <source>
        <strain evidence="14">CCUG 50349</strain>
    </source>
</reference>
<evidence type="ECO:0000256" key="8">
    <source>
        <dbReference type="PROSITE-ProRule" id="PRU01360"/>
    </source>
</evidence>
<keyword evidence="7 8" id="KW-0998">Cell outer membrane</keyword>
<keyword evidence="3 8" id="KW-1134">Transmembrane beta strand</keyword>
<dbReference type="Pfam" id="PF00593">
    <property type="entry name" value="TonB_dep_Rec_b-barrel"/>
    <property type="match status" value="1"/>
</dbReference>
<dbReference type="InterPro" id="IPR012910">
    <property type="entry name" value="Plug_dom"/>
</dbReference>
<dbReference type="RefSeq" id="WP_379737930.1">
    <property type="nucleotide sequence ID" value="NZ_JBHSGW010000001.1"/>
</dbReference>
<dbReference type="Pfam" id="PF07715">
    <property type="entry name" value="Plug"/>
    <property type="match status" value="1"/>
</dbReference>
<proteinExistence type="inferred from homology"/>
<keyword evidence="14" id="KW-1185">Reference proteome</keyword>
<evidence type="ECO:0000256" key="9">
    <source>
        <dbReference type="RuleBase" id="RU003357"/>
    </source>
</evidence>
<evidence type="ECO:0000313" key="13">
    <source>
        <dbReference type="EMBL" id="MFC4738755.1"/>
    </source>
</evidence>
<dbReference type="NCBIfam" id="TIGR04057">
    <property type="entry name" value="SusC_RagA_signa"/>
    <property type="match status" value="1"/>
</dbReference>
<evidence type="ECO:0000256" key="4">
    <source>
        <dbReference type="ARBA" id="ARBA00022692"/>
    </source>
</evidence>
<dbReference type="Gene3D" id="2.170.130.10">
    <property type="entry name" value="TonB-dependent receptor, plug domain"/>
    <property type="match status" value="1"/>
</dbReference>
<evidence type="ECO:0000259" key="12">
    <source>
        <dbReference type="Pfam" id="PF07715"/>
    </source>
</evidence>
<evidence type="ECO:0000256" key="6">
    <source>
        <dbReference type="ARBA" id="ARBA00023136"/>
    </source>
</evidence>